<dbReference type="CDD" id="cd18787">
    <property type="entry name" value="SF2_C_DEAD"/>
    <property type="match status" value="1"/>
</dbReference>
<keyword evidence="6 8" id="KW-0067">ATP-binding</keyword>
<dbReference type="Gene3D" id="3.40.50.300">
    <property type="entry name" value="P-loop containing nucleotide triphosphate hydrolases"/>
    <property type="match status" value="2"/>
</dbReference>
<dbReference type="Gene3D" id="3.30.70.2280">
    <property type="match status" value="1"/>
</dbReference>
<dbReference type="InterPro" id="IPR014001">
    <property type="entry name" value="Helicase_ATP-bd"/>
</dbReference>
<evidence type="ECO:0000256" key="8">
    <source>
        <dbReference type="RuleBase" id="RU000492"/>
    </source>
</evidence>
<keyword evidence="13" id="KW-1185">Reference proteome</keyword>
<reference evidence="12 13" key="1">
    <citation type="journal article" date="2014" name="Nat. Commun.">
        <title>Klebsormidium flaccidum genome reveals primary factors for plant terrestrial adaptation.</title>
        <authorList>
            <person name="Hori K."/>
            <person name="Maruyama F."/>
            <person name="Fujisawa T."/>
            <person name="Togashi T."/>
            <person name="Yamamoto N."/>
            <person name="Seo M."/>
            <person name="Sato S."/>
            <person name="Yamada T."/>
            <person name="Mori H."/>
            <person name="Tajima N."/>
            <person name="Moriyama T."/>
            <person name="Ikeuchi M."/>
            <person name="Watanabe M."/>
            <person name="Wada H."/>
            <person name="Kobayashi K."/>
            <person name="Saito M."/>
            <person name="Masuda T."/>
            <person name="Sasaki-Sekimoto Y."/>
            <person name="Mashiguchi K."/>
            <person name="Awai K."/>
            <person name="Shimojima M."/>
            <person name="Masuda S."/>
            <person name="Iwai M."/>
            <person name="Nobusawa T."/>
            <person name="Narise T."/>
            <person name="Kondo S."/>
            <person name="Saito H."/>
            <person name="Sato R."/>
            <person name="Murakawa M."/>
            <person name="Ihara Y."/>
            <person name="Oshima-Yamada Y."/>
            <person name="Ohtaka K."/>
            <person name="Satoh M."/>
            <person name="Sonobe K."/>
            <person name="Ishii M."/>
            <person name="Ohtani R."/>
            <person name="Kanamori-Sato M."/>
            <person name="Honoki R."/>
            <person name="Miyazaki D."/>
            <person name="Mochizuki H."/>
            <person name="Umetsu J."/>
            <person name="Higashi K."/>
            <person name="Shibata D."/>
            <person name="Kamiya Y."/>
            <person name="Sato N."/>
            <person name="Nakamura Y."/>
            <person name="Tabata S."/>
            <person name="Ida S."/>
            <person name="Kurokawa K."/>
            <person name="Ohta H."/>
        </authorList>
    </citation>
    <scope>NUCLEOTIDE SEQUENCE [LARGE SCALE GENOMIC DNA]</scope>
    <source>
        <strain evidence="12 13">NIES-2285</strain>
    </source>
</reference>
<evidence type="ECO:0000259" key="10">
    <source>
        <dbReference type="PROSITE" id="PS51192"/>
    </source>
</evidence>
<evidence type="ECO:0000256" key="4">
    <source>
        <dbReference type="ARBA" id="ARBA00022801"/>
    </source>
</evidence>
<dbReference type="PROSITE" id="PS51192">
    <property type="entry name" value="HELICASE_ATP_BIND_1"/>
    <property type="match status" value="1"/>
</dbReference>
<dbReference type="SMART" id="SM00487">
    <property type="entry name" value="DEXDc"/>
    <property type="match status" value="1"/>
</dbReference>
<evidence type="ECO:0000256" key="2">
    <source>
        <dbReference type="ARBA" id="ARBA00012552"/>
    </source>
</evidence>
<evidence type="ECO:0000256" key="1">
    <source>
        <dbReference type="ARBA" id="ARBA00006517"/>
    </source>
</evidence>
<feature type="region of interest" description="Disordered" evidence="9">
    <location>
        <begin position="1"/>
        <end position="118"/>
    </location>
</feature>
<keyword evidence="5 8" id="KW-0347">Helicase</keyword>
<dbReference type="InterPro" id="IPR050547">
    <property type="entry name" value="DEAD_box_RNA_helicases"/>
</dbReference>
<dbReference type="InterPro" id="IPR027417">
    <property type="entry name" value="P-loop_NTPase"/>
</dbReference>
<sequence length="717" mass="77657">MESPRVKKSKKAKAESPDTVMEVVEQKKSKKEKKSKTETVELAEASPKSEKKSKKRKQAEASSEEEAVVEKKTKGEDGEAVPKKKKKKKVVEKGEAEKEEESDNSVKEPVPADDPNHLSHFKISKEVVAKLKTKGIEALFPIQAKTFDIVLDGTDLVGRARTGQGKTLAFVLPLLELLRAASSPAELRGQRQYGRKPSVIVLLPTRELAKQVHTDFEAFGQTCGLSTLCVYGGAPFPPQTSALRRGVDVVVGTPGRIKDHLEKGALDLKKLKFRVLDEADEMLNMGFVDDVETILGAVDDKEQVQTLLFSATMPDWVREISKRFLKDSRKTVDLVGNEAMKASKSVQHLLLPCHWTQRASVVQDVIRCYSSGEGRTIVFTETKKDATELAVALADSASALHGDIAQAQRETTLAGFRSGKFNVLVATDVAARGLDINDVQVVIQCEPPRDAETYIHRSGRTGRAGNTGISVMLYGRKHEYMVPIIERKAGFKFERITPPAPADIAKASALRALSGVREVDDSVIPMFQEAAETLLAEVGVTPVQALAKALAKIAGHTELKQRSLLTSHEDATTLHFKAGSAVRTPTFVWNYLRKCLPEESLSDVRRMSLTADGQGAVFDVPTTLAKDFVAAATKEQETAPSWQAAVTIEIATALPALLARPESASSGGYGGGRGQSSGGRGGRGGFGSPRGRGGKVWFRGRVQGQGEVLICVWSSGG</sequence>
<keyword evidence="4 8" id="KW-0378">Hydrolase</keyword>
<feature type="compositionally biased region" description="Gly residues" evidence="9">
    <location>
        <begin position="667"/>
        <end position="691"/>
    </location>
</feature>
<dbReference type="GO" id="GO:0005524">
    <property type="term" value="F:ATP binding"/>
    <property type="evidence" value="ECO:0007669"/>
    <property type="project" value="UniProtKB-KW"/>
</dbReference>
<organism evidence="12 13">
    <name type="scientific">Klebsormidium nitens</name>
    <name type="common">Green alga</name>
    <name type="synonym">Ulothrix nitens</name>
    <dbReference type="NCBI Taxonomy" id="105231"/>
    <lineage>
        <taxon>Eukaryota</taxon>
        <taxon>Viridiplantae</taxon>
        <taxon>Streptophyta</taxon>
        <taxon>Klebsormidiophyceae</taxon>
        <taxon>Klebsormidiales</taxon>
        <taxon>Klebsormidiaceae</taxon>
        <taxon>Klebsormidium</taxon>
    </lineage>
</organism>
<dbReference type="GO" id="GO:0003724">
    <property type="term" value="F:RNA helicase activity"/>
    <property type="evidence" value="ECO:0000318"/>
    <property type="project" value="GO_Central"/>
</dbReference>
<name>A0A1Y1HYG2_KLENI</name>
<evidence type="ECO:0000313" key="13">
    <source>
        <dbReference type="Proteomes" id="UP000054558"/>
    </source>
</evidence>
<feature type="domain" description="Helicase C-terminal" evidence="11">
    <location>
        <begin position="360"/>
        <end position="505"/>
    </location>
</feature>
<dbReference type="PANTHER" id="PTHR47963:SF8">
    <property type="entry name" value="ATP-DEPENDENT RNA HELICASE DEAD"/>
    <property type="match status" value="1"/>
</dbReference>
<proteinExistence type="inferred from homology"/>
<dbReference type="InterPro" id="IPR000629">
    <property type="entry name" value="RNA-helicase_DEAD-box_CS"/>
</dbReference>
<protein>
    <recommendedName>
        <fullName evidence="2">RNA helicase</fullName>
        <ecNumber evidence="2">3.6.4.13</ecNumber>
    </recommendedName>
</protein>
<evidence type="ECO:0000256" key="5">
    <source>
        <dbReference type="ARBA" id="ARBA00022806"/>
    </source>
</evidence>
<dbReference type="OMA" id="YSGFHGR"/>
<evidence type="ECO:0000256" key="6">
    <source>
        <dbReference type="ARBA" id="ARBA00022840"/>
    </source>
</evidence>
<dbReference type="Pfam" id="PF26142">
    <property type="entry name" value="DD_DDX21-DDX50"/>
    <property type="match status" value="1"/>
</dbReference>
<gene>
    <name evidence="12" type="ORF">KFL_001580080</name>
</gene>
<dbReference type="GO" id="GO:0016787">
    <property type="term" value="F:hydrolase activity"/>
    <property type="evidence" value="ECO:0007669"/>
    <property type="project" value="UniProtKB-KW"/>
</dbReference>
<dbReference type="STRING" id="105231.A0A1Y1HYG2"/>
<evidence type="ECO:0000256" key="9">
    <source>
        <dbReference type="SAM" id="MobiDB-lite"/>
    </source>
</evidence>
<dbReference type="Pfam" id="PF00270">
    <property type="entry name" value="DEAD"/>
    <property type="match status" value="1"/>
</dbReference>
<evidence type="ECO:0000313" key="12">
    <source>
        <dbReference type="EMBL" id="GAQ83694.1"/>
    </source>
</evidence>
<evidence type="ECO:0000256" key="7">
    <source>
        <dbReference type="ARBA" id="ARBA00022884"/>
    </source>
</evidence>
<evidence type="ECO:0000256" key="3">
    <source>
        <dbReference type="ARBA" id="ARBA00022741"/>
    </source>
</evidence>
<feature type="region of interest" description="Disordered" evidence="9">
    <location>
        <begin position="663"/>
        <end position="695"/>
    </location>
</feature>
<dbReference type="InterPro" id="IPR044742">
    <property type="entry name" value="DEAD/DEAH_RhlB"/>
</dbReference>
<dbReference type="InterPro" id="IPR001650">
    <property type="entry name" value="Helicase_C-like"/>
</dbReference>
<dbReference type="PROSITE" id="PS51194">
    <property type="entry name" value="HELICASE_CTER"/>
    <property type="match status" value="1"/>
</dbReference>
<dbReference type="InterPro" id="IPR011545">
    <property type="entry name" value="DEAD/DEAH_box_helicase_dom"/>
</dbReference>
<dbReference type="InterPro" id="IPR059027">
    <property type="entry name" value="DD_DDX21-DDX50"/>
</dbReference>
<comment type="similarity">
    <text evidence="1">Belongs to the DEAD box helicase family. DDX21/DDX50 subfamily.</text>
</comment>
<dbReference type="GO" id="GO:0003723">
    <property type="term" value="F:RNA binding"/>
    <property type="evidence" value="ECO:0000318"/>
    <property type="project" value="GO_Central"/>
</dbReference>
<dbReference type="OrthoDB" id="4255at2759"/>
<feature type="compositionally biased region" description="Basic and acidic residues" evidence="9">
    <location>
        <begin position="68"/>
        <end position="82"/>
    </location>
</feature>
<dbReference type="EC" id="3.6.4.13" evidence="2"/>
<keyword evidence="7" id="KW-0694">RNA-binding</keyword>
<dbReference type="AlphaFoldDB" id="A0A1Y1HYG2"/>
<dbReference type="EMBL" id="DF237107">
    <property type="protein sequence ID" value="GAQ83694.1"/>
    <property type="molecule type" value="Genomic_DNA"/>
</dbReference>
<dbReference type="PROSITE" id="PS00039">
    <property type="entry name" value="DEAD_ATP_HELICASE"/>
    <property type="match status" value="1"/>
</dbReference>
<dbReference type="Pfam" id="PF08152">
    <property type="entry name" value="GUCT"/>
    <property type="match status" value="1"/>
</dbReference>
<dbReference type="SUPFAM" id="SSF52540">
    <property type="entry name" value="P-loop containing nucleoside triphosphate hydrolases"/>
    <property type="match status" value="1"/>
</dbReference>
<dbReference type="CDD" id="cd00268">
    <property type="entry name" value="DEADc"/>
    <property type="match status" value="1"/>
</dbReference>
<dbReference type="SMART" id="SM00490">
    <property type="entry name" value="HELICc"/>
    <property type="match status" value="1"/>
</dbReference>
<evidence type="ECO:0000259" key="11">
    <source>
        <dbReference type="PROSITE" id="PS51194"/>
    </source>
</evidence>
<dbReference type="CDD" id="cd12937">
    <property type="entry name" value="GUCT_RH7_like"/>
    <property type="match status" value="1"/>
</dbReference>
<keyword evidence="3 8" id="KW-0547">Nucleotide-binding</keyword>
<dbReference type="InterPro" id="IPR012562">
    <property type="entry name" value="GUCT"/>
</dbReference>
<accession>A0A1Y1HYG2</accession>
<dbReference type="Proteomes" id="UP000054558">
    <property type="component" value="Unassembled WGS sequence"/>
</dbReference>
<feature type="compositionally biased region" description="Basic residues" evidence="9">
    <location>
        <begin position="1"/>
        <end position="11"/>
    </location>
</feature>
<dbReference type="InterPro" id="IPR035979">
    <property type="entry name" value="RBD_domain_sf"/>
</dbReference>
<dbReference type="Pfam" id="PF00271">
    <property type="entry name" value="Helicase_C"/>
    <property type="match status" value="1"/>
</dbReference>
<dbReference type="SUPFAM" id="SSF54928">
    <property type="entry name" value="RNA-binding domain, RBD"/>
    <property type="match status" value="1"/>
</dbReference>
<dbReference type="PANTHER" id="PTHR47963">
    <property type="entry name" value="DEAD-BOX ATP-DEPENDENT RNA HELICASE 47, MITOCHONDRIAL"/>
    <property type="match status" value="1"/>
</dbReference>
<feature type="domain" description="Helicase ATP-binding" evidence="10">
    <location>
        <begin position="147"/>
        <end position="331"/>
    </location>
</feature>